<keyword evidence="2 6" id="KW-0479">Metal-binding</keyword>
<sequence length="547" mass="62011">MSFPGSSCLTLPAFLILISVILWQLSKVGSRPKNYPPGPPTLPLIGNLHQIPQEKRHLQFEKWAREYGPVYSLMLGTKVMIVLSSDLAIKDLVDKRGAIYSSRPEMYIGQDILSNSLRILFMPNHDVWKMARKMAHRVLNVSAARTYVPYQDLENKAMLLGFLESPGDFINHLRRYSASLTTQMTFGFRTTSIHNPDFKEAFDIFDRSSELIGSRMAGLLDLLPTLRRLPDFLLPIKKEGKEIHQREMSLFRRLFNQAKQGLRDGSAKPCVCVDLVKEQKEEGLSDELAAYLGGSLLQAGSETTSSILVGFVQAMVIFPDVAKAAQEELDRVCGDRMPDLNDVPSLPYIRACAKESLRWMPGFMLGIPHAVTQDDTYLGYHIPAGAMVILNVWAVHNDPKRHPNPRQFDPLRYIDDKQTSIDASNNPDATRRDHFVFGAGRRKCQGMHIADRSLFLAISRLLWAFDFQRAVDRETGREIVPDMDDLAEGVMMLPKPFEAKLGPRSASKAECVRREWADMERLLDEKAQWKEVPEGLIWKDEQEIEGL</sequence>
<evidence type="ECO:0000256" key="6">
    <source>
        <dbReference type="PIRSR" id="PIRSR602401-1"/>
    </source>
</evidence>
<proteinExistence type="inferred from homology"/>
<protein>
    <submittedName>
        <fullName evidence="8">Cytochrome P450</fullName>
    </submittedName>
</protein>
<comment type="caution">
    <text evidence="8">The sequence shown here is derived from an EMBL/GenBank/DDBJ whole genome shotgun (WGS) entry which is preliminary data.</text>
</comment>
<dbReference type="CDD" id="cd11065">
    <property type="entry name" value="CYP64-like"/>
    <property type="match status" value="1"/>
</dbReference>
<dbReference type="VEuPathDB" id="FungiDB:CH63R_03948"/>
<keyword evidence="5" id="KW-0503">Monooxygenase</keyword>
<dbReference type="InterPro" id="IPR036396">
    <property type="entry name" value="Cyt_P450_sf"/>
</dbReference>
<dbReference type="PRINTS" id="PR00463">
    <property type="entry name" value="EP450I"/>
</dbReference>
<reference evidence="9" key="1">
    <citation type="journal article" date="2017" name="BMC Genomics">
        <title>Gapless genome assembly of Colletotrichum higginsianum reveals chromosome structure and association of transposable elements with secondary metabolite gene clusters.</title>
        <authorList>
            <person name="Dallery J.-F."/>
            <person name="Lapalu N."/>
            <person name="Zampounis A."/>
            <person name="Pigne S."/>
            <person name="Luyten I."/>
            <person name="Amselem J."/>
            <person name="Wittenberg A.H.J."/>
            <person name="Zhou S."/>
            <person name="de Queiroz M.V."/>
            <person name="Robin G.P."/>
            <person name="Auger A."/>
            <person name="Hainaut M."/>
            <person name="Henrissat B."/>
            <person name="Kim K.-T."/>
            <person name="Lee Y.-H."/>
            <person name="Lespinet O."/>
            <person name="Schwartz D.C."/>
            <person name="Thon M.R."/>
            <person name="O'Connell R.J."/>
        </authorList>
    </citation>
    <scope>NUCLEOTIDE SEQUENCE [LARGE SCALE GENOMIC DNA]</scope>
    <source>
        <strain evidence="9">IMI 349063</strain>
    </source>
</reference>
<evidence type="ECO:0000256" key="1">
    <source>
        <dbReference type="ARBA" id="ARBA00010617"/>
    </source>
</evidence>
<keyword evidence="9" id="KW-1185">Reference proteome</keyword>
<dbReference type="PANTHER" id="PTHR46300:SF2">
    <property type="entry name" value="CYTOCHROME P450 MONOOXYGENASE ALNH-RELATED"/>
    <property type="match status" value="1"/>
</dbReference>
<dbReference type="AlphaFoldDB" id="A0A1B7YI60"/>
<dbReference type="GO" id="GO:0004497">
    <property type="term" value="F:monooxygenase activity"/>
    <property type="evidence" value="ECO:0007669"/>
    <property type="project" value="UniProtKB-KW"/>
</dbReference>
<evidence type="ECO:0000256" key="3">
    <source>
        <dbReference type="ARBA" id="ARBA00023002"/>
    </source>
</evidence>
<feature type="binding site" description="axial binding residue" evidence="6">
    <location>
        <position position="444"/>
    </location>
    <ligand>
        <name>heme</name>
        <dbReference type="ChEBI" id="CHEBI:30413"/>
    </ligand>
    <ligandPart>
        <name>Fe</name>
        <dbReference type="ChEBI" id="CHEBI:18248"/>
    </ligandPart>
</feature>
<feature type="signal peptide" evidence="7">
    <location>
        <begin position="1"/>
        <end position="30"/>
    </location>
</feature>
<dbReference type="PANTHER" id="PTHR46300">
    <property type="entry name" value="P450, PUTATIVE (EUROFUNG)-RELATED-RELATED"/>
    <property type="match status" value="1"/>
</dbReference>
<dbReference type="Gene3D" id="1.10.630.10">
    <property type="entry name" value="Cytochrome P450"/>
    <property type="match status" value="1"/>
</dbReference>
<dbReference type="OrthoDB" id="1055148at2759"/>
<dbReference type="EMBL" id="LTAN01000003">
    <property type="protein sequence ID" value="OBR11652.1"/>
    <property type="molecule type" value="Genomic_DNA"/>
</dbReference>
<dbReference type="InterPro" id="IPR002401">
    <property type="entry name" value="Cyt_P450_E_grp-I"/>
</dbReference>
<evidence type="ECO:0000256" key="2">
    <source>
        <dbReference type="ARBA" id="ARBA00022723"/>
    </source>
</evidence>
<keyword evidence="4 6" id="KW-0408">Iron</keyword>
<keyword evidence="7" id="KW-0732">Signal</keyword>
<dbReference type="GeneID" id="28863030"/>
<evidence type="ECO:0000256" key="7">
    <source>
        <dbReference type="SAM" id="SignalP"/>
    </source>
</evidence>
<dbReference type="Proteomes" id="UP000092177">
    <property type="component" value="Chromosome 3"/>
</dbReference>
<dbReference type="KEGG" id="chig:CH63R_03948"/>
<evidence type="ECO:0000313" key="9">
    <source>
        <dbReference type="Proteomes" id="UP000092177"/>
    </source>
</evidence>
<dbReference type="RefSeq" id="XP_018160169.1">
    <property type="nucleotide sequence ID" value="XM_018298923.1"/>
</dbReference>
<feature type="chain" id="PRO_5008601704" evidence="7">
    <location>
        <begin position="31"/>
        <end position="547"/>
    </location>
</feature>
<keyword evidence="6" id="KW-0349">Heme</keyword>
<dbReference type="InterPro" id="IPR001128">
    <property type="entry name" value="Cyt_P450"/>
</dbReference>
<comment type="cofactor">
    <cofactor evidence="6">
        <name>heme</name>
        <dbReference type="ChEBI" id="CHEBI:30413"/>
    </cofactor>
</comment>
<organism evidence="8 9">
    <name type="scientific">Colletotrichum higginsianum (strain IMI 349063)</name>
    <name type="common">Crucifer anthracnose fungus</name>
    <dbReference type="NCBI Taxonomy" id="759273"/>
    <lineage>
        <taxon>Eukaryota</taxon>
        <taxon>Fungi</taxon>
        <taxon>Dikarya</taxon>
        <taxon>Ascomycota</taxon>
        <taxon>Pezizomycotina</taxon>
        <taxon>Sordariomycetes</taxon>
        <taxon>Hypocreomycetidae</taxon>
        <taxon>Glomerellales</taxon>
        <taxon>Glomerellaceae</taxon>
        <taxon>Colletotrichum</taxon>
        <taxon>Colletotrichum destructivum species complex</taxon>
    </lineage>
</organism>
<comment type="similarity">
    <text evidence="1">Belongs to the cytochrome P450 family.</text>
</comment>
<evidence type="ECO:0000256" key="4">
    <source>
        <dbReference type="ARBA" id="ARBA00023004"/>
    </source>
</evidence>
<keyword evidence="3" id="KW-0560">Oxidoreductase</keyword>
<evidence type="ECO:0000256" key="5">
    <source>
        <dbReference type="ARBA" id="ARBA00023033"/>
    </source>
</evidence>
<dbReference type="Pfam" id="PF00067">
    <property type="entry name" value="p450"/>
    <property type="match status" value="1"/>
</dbReference>
<evidence type="ECO:0000313" key="8">
    <source>
        <dbReference type="EMBL" id="OBR11652.1"/>
    </source>
</evidence>
<name>A0A1B7YI60_COLHI</name>
<dbReference type="InterPro" id="IPR050364">
    <property type="entry name" value="Cytochrome_P450_fung"/>
</dbReference>
<accession>A0A1B7YI60</accession>
<dbReference type="GO" id="GO:0016705">
    <property type="term" value="F:oxidoreductase activity, acting on paired donors, with incorporation or reduction of molecular oxygen"/>
    <property type="evidence" value="ECO:0007669"/>
    <property type="project" value="InterPro"/>
</dbReference>
<dbReference type="SUPFAM" id="SSF48264">
    <property type="entry name" value="Cytochrome P450"/>
    <property type="match status" value="1"/>
</dbReference>
<dbReference type="GO" id="GO:0020037">
    <property type="term" value="F:heme binding"/>
    <property type="evidence" value="ECO:0007669"/>
    <property type="project" value="InterPro"/>
</dbReference>
<gene>
    <name evidence="8" type="ORF">CH63R_03948</name>
</gene>
<dbReference type="GO" id="GO:0005506">
    <property type="term" value="F:iron ion binding"/>
    <property type="evidence" value="ECO:0007669"/>
    <property type="project" value="InterPro"/>
</dbReference>